<evidence type="ECO:0000259" key="1">
    <source>
        <dbReference type="Pfam" id="PF14923"/>
    </source>
</evidence>
<evidence type="ECO:0000313" key="3">
    <source>
        <dbReference type="Proteomes" id="UP000770717"/>
    </source>
</evidence>
<comment type="caution">
    <text evidence="2">The sequence shown here is derived from an EMBL/GenBank/DDBJ whole genome shotgun (WGS) entry which is preliminary data.</text>
</comment>
<dbReference type="AlphaFoldDB" id="A0A8J6BIB0"/>
<accession>A0A8J6BIB0</accession>
<dbReference type="Pfam" id="PF14923">
    <property type="entry name" value="CCDC142"/>
    <property type="match status" value="1"/>
</dbReference>
<dbReference type="OrthoDB" id="6579237at2759"/>
<organism evidence="2 3">
    <name type="scientific">Eleutherodactylus coqui</name>
    <name type="common">Puerto Rican coqui</name>
    <dbReference type="NCBI Taxonomy" id="57060"/>
    <lineage>
        <taxon>Eukaryota</taxon>
        <taxon>Metazoa</taxon>
        <taxon>Chordata</taxon>
        <taxon>Craniata</taxon>
        <taxon>Vertebrata</taxon>
        <taxon>Euteleostomi</taxon>
        <taxon>Amphibia</taxon>
        <taxon>Batrachia</taxon>
        <taxon>Anura</taxon>
        <taxon>Neobatrachia</taxon>
        <taxon>Hyloidea</taxon>
        <taxon>Eleutherodactylidae</taxon>
        <taxon>Eleutherodactylinae</taxon>
        <taxon>Eleutherodactylus</taxon>
        <taxon>Eleutherodactylus</taxon>
    </lineage>
</organism>
<dbReference type="EMBL" id="WNTK01007779">
    <property type="protein sequence ID" value="KAG9463173.1"/>
    <property type="molecule type" value="Genomic_DNA"/>
</dbReference>
<dbReference type="PANTHER" id="PTHR21436">
    <property type="entry name" value="COILED-COIL DOMAIN-CONTAINING PROTEIN 142"/>
    <property type="match status" value="1"/>
</dbReference>
<protein>
    <recommendedName>
        <fullName evidence="1">Coiled-coil protein 142 C-terminal domain-containing protein</fullName>
    </recommendedName>
</protein>
<dbReference type="InterPro" id="IPR055350">
    <property type="entry name" value="CCDC142_C"/>
</dbReference>
<keyword evidence="3" id="KW-1185">Reference proteome</keyword>
<gene>
    <name evidence="2" type="ORF">GDO78_022258</name>
</gene>
<dbReference type="Proteomes" id="UP000770717">
    <property type="component" value="Unassembled WGS sequence"/>
</dbReference>
<name>A0A8J6BIB0_ELECQ</name>
<feature type="domain" description="Coiled-coil protein 142 C-terminal" evidence="1">
    <location>
        <begin position="1"/>
        <end position="352"/>
    </location>
</feature>
<dbReference type="InterPro" id="IPR026700">
    <property type="entry name" value="CCDC142"/>
</dbReference>
<sequence length="388" mass="42747">MCRALSSALTDKCVTSCLDDGARQTHSRTSAAIVTVCQELSQLLPALRSGKTPRGPERGHLEPLIFSIVSPAGTFSGQRGVLGRCVASLQLCDLWLRSRSQVYASSGSLSHLLLISHGDLPVIKEQIRGVASAADHVEWCPVSRRLWIRLQNTAESLEDAALCLPRLLGAVCARRTQDIFRHMMPVGRHWRGKVESGPDLVPSEYARAAVNAVLVPLLQAVGALSPEEQVPALSATVGVFMEAWMEHILREKLRFSLQGALQLRCDFESVRELLKSQECGVSPEVVQATLSLPVFQQADNAIVCLLQQPSRKAYLQSRGCSVFCCPPLCRTTVESVSDSLQSLDSLGRRLWSHSYPAHGPRHSHDSYLPHNQRQWLSLRLHKSWTGLS</sequence>
<dbReference type="PANTHER" id="PTHR21436:SF2">
    <property type="entry name" value="COILED-COIL DOMAIN-CONTAINING PROTEIN 142"/>
    <property type="match status" value="1"/>
</dbReference>
<proteinExistence type="predicted"/>
<reference evidence="2" key="1">
    <citation type="thesis" date="2020" institute="ProQuest LLC" country="789 East Eisenhower Parkway, Ann Arbor, MI, USA">
        <title>Comparative Genomics and Chromosome Evolution.</title>
        <authorList>
            <person name="Mudd A.B."/>
        </authorList>
    </citation>
    <scope>NUCLEOTIDE SEQUENCE</scope>
    <source>
        <strain evidence="2">HN-11 Male</strain>
        <tissue evidence="2">Kidney and liver</tissue>
    </source>
</reference>
<evidence type="ECO:0000313" key="2">
    <source>
        <dbReference type="EMBL" id="KAG9463173.1"/>
    </source>
</evidence>